<accession>A0A2P7QLS6</accession>
<dbReference type="PANTHER" id="PTHR35807">
    <property type="entry name" value="TRANSCRIPTIONAL REGULATOR REDD-RELATED"/>
    <property type="match status" value="1"/>
</dbReference>
<evidence type="ECO:0000313" key="4">
    <source>
        <dbReference type="Proteomes" id="UP000241167"/>
    </source>
</evidence>
<protein>
    <recommendedName>
        <fullName evidence="2">Bacterial transcriptional activator domain-containing protein</fullName>
    </recommendedName>
</protein>
<dbReference type="OrthoDB" id="105971at2"/>
<dbReference type="EMBL" id="PXYI01000005">
    <property type="protein sequence ID" value="PSJ38928.1"/>
    <property type="molecule type" value="Genomic_DNA"/>
</dbReference>
<evidence type="ECO:0000256" key="1">
    <source>
        <dbReference type="SAM" id="MobiDB-lite"/>
    </source>
</evidence>
<keyword evidence="4" id="KW-1185">Reference proteome</keyword>
<evidence type="ECO:0000313" key="3">
    <source>
        <dbReference type="EMBL" id="PSJ38928.1"/>
    </source>
</evidence>
<dbReference type="InterPro" id="IPR011990">
    <property type="entry name" value="TPR-like_helical_dom_sf"/>
</dbReference>
<sequence>MSASSHWDLRVLDGFQLSRLEEPVVIRVRKAAALLTYLALQRNRTARREVLAALLWEDAAPAQARVSLRQALSAIRKIEGAGPSLIEADAHSVRLSGDIAIDADRFETMAEGRCAQRAAAADAYRTDLMAGFVLRDAPAFHEWLAVEQARLRHRAVTLLCDLLEADLVEGGDLNRGAATALRLLSIDPYNELGHRGLMRLYARQGRASLAIQQYRSLAALLRRDLQIAPEAQTVQLYDCLVQRRRQLPGTLPAARPAESIPVGAPQQRSDTAPATPARRIWLTPATPLAVGGRFLKALLVRNAPLRS</sequence>
<comment type="caution">
    <text evidence="3">The sequence shown here is derived from an EMBL/GenBank/DDBJ whole genome shotgun (WGS) entry which is preliminary data.</text>
</comment>
<dbReference type="Gene3D" id="1.10.10.10">
    <property type="entry name" value="Winged helix-like DNA-binding domain superfamily/Winged helix DNA-binding domain"/>
    <property type="match status" value="1"/>
</dbReference>
<feature type="region of interest" description="Disordered" evidence="1">
    <location>
        <begin position="252"/>
        <end position="275"/>
    </location>
</feature>
<dbReference type="Pfam" id="PF03704">
    <property type="entry name" value="BTAD"/>
    <property type="match status" value="1"/>
</dbReference>
<organism evidence="3 4">
    <name type="scientific">Allosphingosinicella deserti</name>
    <dbReference type="NCBI Taxonomy" id="2116704"/>
    <lineage>
        <taxon>Bacteria</taxon>
        <taxon>Pseudomonadati</taxon>
        <taxon>Pseudomonadota</taxon>
        <taxon>Alphaproteobacteria</taxon>
        <taxon>Sphingomonadales</taxon>
        <taxon>Sphingomonadaceae</taxon>
        <taxon>Allosphingosinicella</taxon>
    </lineage>
</organism>
<dbReference type="InterPro" id="IPR005158">
    <property type="entry name" value="BTAD"/>
</dbReference>
<dbReference type="Proteomes" id="UP000241167">
    <property type="component" value="Unassembled WGS sequence"/>
</dbReference>
<dbReference type="AlphaFoldDB" id="A0A2P7QLS6"/>
<gene>
    <name evidence="3" type="ORF">C7I55_16560</name>
</gene>
<dbReference type="InterPro" id="IPR036388">
    <property type="entry name" value="WH-like_DNA-bd_sf"/>
</dbReference>
<dbReference type="InterPro" id="IPR051677">
    <property type="entry name" value="AfsR-DnrI-RedD_regulator"/>
</dbReference>
<dbReference type="RefSeq" id="WP_106514122.1">
    <property type="nucleotide sequence ID" value="NZ_PXYI01000005.1"/>
</dbReference>
<dbReference type="Gene3D" id="1.25.40.10">
    <property type="entry name" value="Tetratricopeptide repeat domain"/>
    <property type="match status" value="1"/>
</dbReference>
<dbReference type="SMART" id="SM01043">
    <property type="entry name" value="BTAD"/>
    <property type="match status" value="1"/>
</dbReference>
<feature type="domain" description="Bacterial transcriptional activator" evidence="2">
    <location>
        <begin position="101"/>
        <end position="241"/>
    </location>
</feature>
<evidence type="ECO:0000259" key="2">
    <source>
        <dbReference type="SMART" id="SM01043"/>
    </source>
</evidence>
<dbReference type="SUPFAM" id="SSF48452">
    <property type="entry name" value="TPR-like"/>
    <property type="match status" value="1"/>
</dbReference>
<reference evidence="3 4" key="1">
    <citation type="submission" date="2018-03" db="EMBL/GenBank/DDBJ databases">
        <title>The draft genome of Sphingosinicella sp. GL-C-18.</title>
        <authorList>
            <person name="Liu L."/>
            <person name="Li L."/>
            <person name="Liang L."/>
            <person name="Zhang X."/>
            <person name="Wang T."/>
        </authorList>
    </citation>
    <scope>NUCLEOTIDE SEQUENCE [LARGE SCALE GENOMIC DNA]</scope>
    <source>
        <strain evidence="3 4">GL-C-18</strain>
    </source>
</reference>
<name>A0A2P7QLS6_9SPHN</name>
<proteinExistence type="predicted"/>